<dbReference type="RefSeq" id="WP_089860362.1">
    <property type="nucleotide sequence ID" value="NZ_FOTI01000008.1"/>
</dbReference>
<dbReference type="OrthoDB" id="9804010at2"/>
<dbReference type="Gene3D" id="3.30.300.20">
    <property type="match status" value="1"/>
</dbReference>
<gene>
    <name evidence="1" type="ORF">SAMN02983006_00908</name>
</gene>
<dbReference type="InterPro" id="IPR003718">
    <property type="entry name" value="OsmC/Ohr_fam"/>
</dbReference>
<proteinExistence type="predicted"/>
<dbReference type="AlphaFoldDB" id="A0A1I4GYU9"/>
<dbReference type="STRING" id="29563.SAMN02983006_00908"/>
<keyword evidence="2" id="KW-1185">Reference proteome</keyword>
<dbReference type="Pfam" id="PF02566">
    <property type="entry name" value="OsmC"/>
    <property type="match status" value="1"/>
</dbReference>
<sequence length="137" mass="15288">MQINVNWEDGLAFNSNFPSGHKLMLDANPESGGQNKGPRPMEVMLSGLAGCTGIDIVLILKKMKVELESFELEVEAERAAEIPRRFTKIKIHYKLKGKNLTDKKVARAIELSQEKYCSASNSLNAEISSDYEIEITD</sequence>
<dbReference type="InterPro" id="IPR015946">
    <property type="entry name" value="KH_dom-like_a/b"/>
</dbReference>
<organism evidence="1 2">
    <name type="scientific">Halanaerobium salsuginis</name>
    <dbReference type="NCBI Taxonomy" id="29563"/>
    <lineage>
        <taxon>Bacteria</taxon>
        <taxon>Bacillati</taxon>
        <taxon>Bacillota</taxon>
        <taxon>Clostridia</taxon>
        <taxon>Halanaerobiales</taxon>
        <taxon>Halanaerobiaceae</taxon>
        <taxon>Halanaerobium</taxon>
    </lineage>
</organism>
<dbReference type="InterPro" id="IPR036102">
    <property type="entry name" value="OsmC/Ohrsf"/>
</dbReference>
<dbReference type="PANTHER" id="PTHR34352:SF1">
    <property type="entry name" value="PROTEIN YHFA"/>
    <property type="match status" value="1"/>
</dbReference>
<evidence type="ECO:0000313" key="1">
    <source>
        <dbReference type="EMBL" id="SFL34326.1"/>
    </source>
</evidence>
<dbReference type="SUPFAM" id="SSF82784">
    <property type="entry name" value="OsmC-like"/>
    <property type="match status" value="1"/>
</dbReference>
<reference evidence="1 2" key="1">
    <citation type="submission" date="2016-10" db="EMBL/GenBank/DDBJ databases">
        <authorList>
            <person name="de Groot N.N."/>
        </authorList>
    </citation>
    <scope>NUCLEOTIDE SEQUENCE [LARGE SCALE GENOMIC DNA]</scope>
    <source>
        <strain evidence="1 2">ATCC 51327</strain>
    </source>
</reference>
<dbReference type="PANTHER" id="PTHR34352">
    <property type="entry name" value="PROTEIN YHFA"/>
    <property type="match status" value="1"/>
</dbReference>
<name>A0A1I4GYU9_9FIRM</name>
<evidence type="ECO:0000313" key="2">
    <source>
        <dbReference type="Proteomes" id="UP000199006"/>
    </source>
</evidence>
<dbReference type="EMBL" id="FOTI01000008">
    <property type="protein sequence ID" value="SFL34326.1"/>
    <property type="molecule type" value="Genomic_DNA"/>
</dbReference>
<protein>
    <submittedName>
        <fullName evidence="1">Putative redox protein</fullName>
    </submittedName>
</protein>
<dbReference type="Proteomes" id="UP000199006">
    <property type="component" value="Unassembled WGS sequence"/>
</dbReference>
<accession>A0A1I4GYU9</accession>